<accession>G9JM52</accession>
<evidence type="ECO:0000313" key="1">
    <source>
        <dbReference type="EMBL" id="AEW87569.1"/>
    </source>
</evidence>
<dbReference type="Proteomes" id="UP000133219">
    <property type="component" value="Segment"/>
</dbReference>
<gene>
    <name evidence="1" type="ORF">JM44</name>
</gene>
<evidence type="ECO:0000313" key="2">
    <source>
        <dbReference type="EMBL" id="AEW87739.1"/>
    </source>
</evidence>
<dbReference type="EMBL" id="JN885137">
    <property type="protein sequence ID" value="AEW87739.1"/>
    <property type="molecule type" value="Genomic_DNA"/>
</dbReference>
<proteinExistence type="predicted"/>
<evidence type="ECO:0000313" key="3">
    <source>
        <dbReference type="Proteomes" id="UP000124292"/>
    </source>
</evidence>
<dbReference type="KEGG" id="vg:3416570"/>
<evidence type="ECO:0000313" key="4">
    <source>
        <dbReference type="Proteomes" id="UP000133219"/>
    </source>
</evidence>
<sequence>MYIFPHRNAYVFTHRLHLRTVRHGLGSTRRTNPTVPVLFAINGMWRKLSKHVSNSLSLPSNMGIRGMLCRLHAYTAGTSDRHVLSELL</sequence>
<reference evidence="3 4" key="1">
    <citation type="journal article" date="2013" name="J. Virol.">
        <title>Genomic characterization of Japanese macaque rhadinovirus, a novel herpesvirus isolated from a nonhuman primate with a spontaneous inflammatory demyelinating disease.</title>
        <authorList>
            <person name="Estep R.D."/>
            <person name="Hansen S.G."/>
            <person name="Rogers K.S."/>
            <person name="Axthelm M.K."/>
            <person name="Wong S.W."/>
        </authorList>
    </citation>
    <scope>NUCLEOTIDE SEQUENCE [LARGE SCALE GENOMIC DNA]</scope>
    <source>
        <strain evidence="2">12E2</strain>
        <strain evidence="1">3A1</strain>
    </source>
</reference>
<dbReference type="EMBL" id="JN885136">
    <property type="protein sequence ID" value="AEW87569.1"/>
    <property type="molecule type" value="Genomic_DNA"/>
</dbReference>
<organism evidence="1 4">
    <name type="scientific">Macaca fuscata rhadinovirus</name>
    <dbReference type="NCBI Taxonomy" id="272551"/>
    <lineage>
        <taxon>Viruses</taxon>
        <taxon>Duplodnaviria</taxon>
        <taxon>Heunggongvirae</taxon>
        <taxon>Peploviricota</taxon>
        <taxon>Herviviricetes</taxon>
        <taxon>Herpesvirales</taxon>
        <taxon>Orthoherpesviridae</taxon>
        <taxon>Gammaherpesvirinae</taxon>
        <taxon>Rhadinovirus</taxon>
        <taxon>Rhadinovirus macacinegamma11</taxon>
        <taxon>macacine gammaherpesvirus 11</taxon>
    </lineage>
</organism>
<dbReference type="RefSeq" id="YP_238347.1">
    <property type="nucleotide sequence ID" value="NC_007016.1"/>
</dbReference>
<protein>
    <submittedName>
        <fullName evidence="1">JM44</fullName>
    </submittedName>
</protein>
<dbReference type="Proteomes" id="UP000124292">
    <property type="component" value="Genome"/>
</dbReference>
<dbReference type="GeneID" id="3416570"/>
<name>G9JM52_9GAMA</name>